<dbReference type="FunFam" id="1.10.8.60:FF:000028">
    <property type="entry name" value="Replication factor C subunit 5"/>
    <property type="match status" value="1"/>
</dbReference>
<dbReference type="CDD" id="cd18140">
    <property type="entry name" value="HLD_clamp_RFC"/>
    <property type="match status" value="1"/>
</dbReference>
<dbReference type="GO" id="GO:0016887">
    <property type="term" value="F:ATP hydrolysis activity"/>
    <property type="evidence" value="ECO:0007669"/>
    <property type="project" value="InterPro"/>
</dbReference>
<evidence type="ECO:0000313" key="8">
    <source>
        <dbReference type="EMBL" id="EGD75287.1"/>
    </source>
</evidence>
<keyword evidence="9" id="KW-1185">Reference proteome</keyword>
<organism evidence="9">
    <name type="scientific">Salpingoeca rosetta (strain ATCC 50818 / BSB-021)</name>
    <dbReference type="NCBI Taxonomy" id="946362"/>
    <lineage>
        <taxon>Eukaryota</taxon>
        <taxon>Choanoflagellata</taxon>
        <taxon>Craspedida</taxon>
        <taxon>Salpingoecidae</taxon>
        <taxon>Salpingoeca</taxon>
    </lineage>
</organism>
<protein>
    <submittedName>
        <fullName evidence="8">Replication factor C subunit 5</fullName>
    </submittedName>
</protein>
<dbReference type="GO" id="GO:0005524">
    <property type="term" value="F:ATP binding"/>
    <property type="evidence" value="ECO:0007669"/>
    <property type="project" value="UniProtKB-KW"/>
</dbReference>
<dbReference type="eggNOG" id="KOG0990">
    <property type="taxonomic scope" value="Eukaryota"/>
</dbReference>
<dbReference type="InterPro" id="IPR050238">
    <property type="entry name" value="DNA_Rep/Repair_Clamp_Loader"/>
</dbReference>
<dbReference type="Gene3D" id="1.10.8.60">
    <property type="match status" value="1"/>
</dbReference>
<evidence type="ECO:0000256" key="2">
    <source>
        <dbReference type="ARBA" id="ARBA00005378"/>
    </source>
</evidence>
<dbReference type="RefSeq" id="XP_004992340.1">
    <property type="nucleotide sequence ID" value="XM_004992283.1"/>
</dbReference>
<accession>F2UF87</accession>
<name>F2UF87_SALR5</name>
<dbReference type="PANTHER" id="PTHR11669">
    <property type="entry name" value="REPLICATION FACTOR C / DNA POLYMERASE III GAMMA-TAU SUBUNIT"/>
    <property type="match status" value="1"/>
</dbReference>
<evidence type="ECO:0000256" key="5">
    <source>
        <dbReference type="ARBA" id="ARBA00022840"/>
    </source>
</evidence>
<dbReference type="Gene3D" id="1.20.272.10">
    <property type="match status" value="1"/>
</dbReference>
<dbReference type="FunCoup" id="F2UF87">
    <property type="interactions" value="1216"/>
</dbReference>
<dbReference type="GeneID" id="16072900"/>
<comment type="subcellular location">
    <subcellularLocation>
        <location evidence="1">Nucleus</location>
    </subcellularLocation>
</comment>
<dbReference type="CDD" id="cd00009">
    <property type="entry name" value="AAA"/>
    <property type="match status" value="1"/>
</dbReference>
<keyword evidence="6" id="KW-0539">Nucleus</keyword>
<dbReference type="InterPro" id="IPR003959">
    <property type="entry name" value="ATPase_AAA_core"/>
</dbReference>
<dbReference type="Proteomes" id="UP000007799">
    <property type="component" value="Unassembled WGS sequence"/>
</dbReference>
<evidence type="ECO:0000256" key="6">
    <source>
        <dbReference type="ARBA" id="ARBA00023242"/>
    </source>
</evidence>
<dbReference type="InterPro" id="IPR013748">
    <property type="entry name" value="Rep_factorC_C"/>
</dbReference>
<dbReference type="OMA" id="ICNHISQ"/>
<evidence type="ECO:0000256" key="3">
    <source>
        <dbReference type="ARBA" id="ARBA00022705"/>
    </source>
</evidence>
<dbReference type="SUPFAM" id="SSF52540">
    <property type="entry name" value="P-loop containing nucleoside triphosphate hydrolases"/>
    <property type="match status" value="1"/>
</dbReference>
<dbReference type="GO" id="GO:0003689">
    <property type="term" value="F:DNA clamp loader activity"/>
    <property type="evidence" value="ECO:0007669"/>
    <property type="project" value="TreeGrafter"/>
</dbReference>
<dbReference type="InParanoid" id="F2UF87"/>
<dbReference type="AlphaFoldDB" id="F2UF87"/>
<gene>
    <name evidence="8" type="ORF">PTSG_06939</name>
</gene>
<dbReference type="GO" id="GO:0005663">
    <property type="term" value="C:DNA replication factor C complex"/>
    <property type="evidence" value="ECO:0007669"/>
    <property type="project" value="TreeGrafter"/>
</dbReference>
<proteinExistence type="inferred from homology"/>
<dbReference type="Pfam" id="PF00004">
    <property type="entry name" value="AAA"/>
    <property type="match status" value="1"/>
</dbReference>
<reference evidence="8" key="1">
    <citation type="submission" date="2009-08" db="EMBL/GenBank/DDBJ databases">
        <title>Annotation of Salpingoeca rosetta.</title>
        <authorList>
            <consortium name="The Broad Institute Genome Sequencing Platform"/>
            <person name="Russ C."/>
            <person name="Cuomo C."/>
            <person name="Burger G."/>
            <person name="Gray M.W."/>
            <person name="Holland P.W.H."/>
            <person name="King N."/>
            <person name="Lang F.B.F."/>
            <person name="Roger A.J."/>
            <person name="Ruiz-Trillo I."/>
            <person name="Young S.K."/>
            <person name="Zeng Q."/>
            <person name="Gargeya S."/>
            <person name="Alvarado L."/>
            <person name="Berlin A."/>
            <person name="Chapman S.B."/>
            <person name="Chen Z."/>
            <person name="Freedman E."/>
            <person name="Gellesch M."/>
            <person name="Goldberg J."/>
            <person name="Griggs A."/>
            <person name="Gujja S."/>
            <person name="Heilman E."/>
            <person name="Heiman D."/>
            <person name="Howarth C."/>
            <person name="Mehta T."/>
            <person name="Neiman D."/>
            <person name="Pearson M."/>
            <person name="Roberts A."/>
            <person name="Saif S."/>
            <person name="Shea T."/>
            <person name="Shenoy N."/>
            <person name="Sisk P."/>
            <person name="Stolte C."/>
            <person name="Sykes S."/>
            <person name="White J."/>
            <person name="Yandava C."/>
            <person name="Haas B."/>
            <person name="Nusbaum C."/>
            <person name="Birren B."/>
        </authorList>
    </citation>
    <scope>NUCLEOTIDE SEQUENCE [LARGE SCALE GENOMIC DNA]</scope>
    <source>
        <strain evidence="8">ATCC 50818</strain>
    </source>
</reference>
<dbReference type="STRING" id="946362.F2UF87"/>
<dbReference type="Pfam" id="PF08542">
    <property type="entry name" value="Rep_fac_C"/>
    <property type="match status" value="1"/>
</dbReference>
<dbReference type="NCBIfam" id="NF001679">
    <property type="entry name" value="PRK00440.1"/>
    <property type="match status" value="1"/>
</dbReference>
<evidence type="ECO:0000256" key="4">
    <source>
        <dbReference type="ARBA" id="ARBA00022741"/>
    </source>
</evidence>
<dbReference type="OrthoDB" id="10254700at2759"/>
<evidence type="ECO:0000313" key="9">
    <source>
        <dbReference type="Proteomes" id="UP000007799"/>
    </source>
</evidence>
<dbReference type="InterPro" id="IPR047854">
    <property type="entry name" value="RFC_lid"/>
</dbReference>
<dbReference type="GO" id="GO:0006281">
    <property type="term" value="P:DNA repair"/>
    <property type="evidence" value="ECO:0007669"/>
    <property type="project" value="TreeGrafter"/>
</dbReference>
<dbReference type="KEGG" id="sre:PTSG_06939"/>
<keyword evidence="3" id="KW-0235">DNA replication</keyword>
<dbReference type="PANTHER" id="PTHR11669:SF9">
    <property type="entry name" value="REPLICATION FACTOR C SUBUNIT 5"/>
    <property type="match status" value="1"/>
</dbReference>
<dbReference type="InterPro" id="IPR027417">
    <property type="entry name" value="P-loop_NTPase"/>
</dbReference>
<dbReference type="EMBL" id="GL832971">
    <property type="protein sequence ID" value="EGD75287.1"/>
    <property type="molecule type" value="Genomic_DNA"/>
</dbReference>
<dbReference type="SUPFAM" id="SSF48019">
    <property type="entry name" value="post-AAA+ oligomerization domain-like"/>
    <property type="match status" value="1"/>
</dbReference>
<dbReference type="GO" id="GO:0005634">
    <property type="term" value="C:nucleus"/>
    <property type="evidence" value="ECO:0007669"/>
    <property type="project" value="UniProtKB-SubCell"/>
</dbReference>
<keyword evidence="5" id="KW-0067">ATP-binding</keyword>
<dbReference type="InterPro" id="IPR003593">
    <property type="entry name" value="AAA+_ATPase"/>
</dbReference>
<dbReference type="FunFam" id="3.40.50.300:FF:000129">
    <property type="entry name" value="Replication factor C subunit 5"/>
    <property type="match status" value="1"/>
</dbReference>
<dbReference type="FunFam" id="1.20.272.10:FF:000004">
    <property type="entry name" value="Replication factor C subunit 5"/>
    <property type="match status" value="1"/>
</dbReference>
<evidence type="ECO:0000259" key="7">
    <source>
        <dbReference type="SMART" id="SM00382"/>
    </source>
</evidence>
<comment type="similarity">
    <text evidence="2">Belongs to the activator 1 small subunits family.</text>
</comment>
<dbReference type="InterPro" id="IPR008921">
    <property type="entry name" value="DNA_pol3_clamp-load_cplx_C"/>
</dbReference>
<dbReference type="GO" id="GO:0006261">
    <property type="term" value="P:DNA-templated DNA replication"/>
    <property type="evidence" value="ECO:0007669"/>
    <property type="project" value="TreeGrafter"/>
</dbReference>
<dbReference type="Gene3D" id="3.40.50.300">
    <property type="entry name" value="P-loop containing nucleotide triphosphate hydrolases"/>
    <property type="match status" value="1"/>
</dbReference>
<dbReference type="SMART" id="SM00382">
    <property type="entry name" value="AAA"/>
    <property type="match status" value="1"/>
</dbReference>
<evidence type="ECO:0000256" key="1">
    <source>
        <dbReference type="ARBA" id="ARBA00004123"/>
    </source>
</evidence>
<dbReference type="GO" id="GO:0003677">
    <property type="term" value="F:DNA binding"/>
    <property type="evidence" value="ECO:0007669"/>
    <property type="project" value="InterPro"/>
</dbReference>
<sequence length="330" mass="36966">MTSSAPTTNLPWVEKYRPDSLDQLVSHKEIIDTIQRFVDEKRLPHLLFYGPPGTGKTSTIKACAKQLYGKAYKSMVLELNASDDRGIGVVREQIKTFASTKTVFSAGFKLIILDEADAMTNDAQAALRRVIEKYTKHTRFCLICNYVSKISPALQSRCTRFRFAPLATEHMIQQVQRVIDAEHIETTPAGIEALVKLASGDMRKALNILQSTFMAFNKVNDEGVYLCTGTPLPADIEAIVEVMLNESFKTAFRKIMEIKTEQGLALQDILHDVHEFIHRLDIPTASRLLLLDRLAQIEERLAYGANERAQLADLVGVFQVVRNQVVEAAA</sequence>
<keyword evidence="4" id="KW-0547">Nucleotide-binding</keyword>
<feature type="domain" description="AAA+ ATPase" evidence="7">
    <location>
        <begin position="42"/>
        <end position="169"/>
    </location>
</feature>